<feature type="transmembrane region" description="Helical" evidence="7">
    <location>
        <begin position="271"/>
        <end position="290"/>
    </location>
</feature>
<dbReference type="STRING" id="1123501.Wenmar_02411"/>
<dbReference type="InterPro" id="IPR000515">
    <property type="entry name" value="MetI-like"/>
</dbReference>
<dbReference type="eggNOG" id="COG1175">
    <property type="taxonomic scope" value="Bacteria"/>
</dbReference>
<evidence type="ECO:0000259" key="8">
    <source>
        <dbReference type="PROSITE" id="PS50928"/>
    </source>
</evidence>
<evidence type="ECO:0000256" key="4">
    <source>
        <dbReference type="ARBA" id="ARBA00022692"/>
    </source>
</evidence>
<dbReference type="EMBL" id="AONG01000011">
    <property type="protein sequence ID" value="KIQ69014.1"/>
    <property type="molecule type" value="Genomic_DNA"/>
</dbReference>
<evidence type="ECO:0000256" key="7">
    <source>
        <dbReference type="RuleBase" id="RU363032"/>
    </source>
</evidence>
<keyword evidence="4 7" id="KW-0812">Transmembrane</keyword>
<reference evidence="9 10" key="1">
    <citation type="submission" date="2013-01" db="EMBL/GenBank/DDBJ databases">
        <authorList>
            <person name="Fiebig A."/>
            <person name="Goeker M."/>
            <person name="Klenk H.-P.P."/>
        </authorList>
    </citation>
    <scope>NUCLEOTIDE SEQUENCE [LARGE SCALE GENOMIC DNA]</scope>
    <source>
        <strain evidence="9 10">DSM 24838</strain>
    </source>
</reference>
<dbReference type="PROSITE" id="PS50928">
    <property type="entry name" value="ABC_TM1"/>
    <property type="match status" value="1"/>
</dbReference>
<comment type="similarity">
    <text evidence="7">Belongs to the binding-protein-dependent transport system permease family.</text>
</comment>
<dbReference type="Gene3D" id="1.10.3720.10">
    <property type="entry name" value="MetI-like"/>
    <property type="match status" value="1"/>
</dbReference>
<dbReference type="Proteomes" id="UP000035100">
    <property type="component" value="Unassembled WGS sequence"/>
</dbReference>
<dbReference type="PANTHER" id="PTHR43005:SF1">
    <property type="entry name" value="SPERMIDINE_PUTRESCINE TRANSPORT SYSTEM PERMEASE PROTEIN"/>
    <property type="match status" value="1"/>
</dbReference>
<feature type="transmembrane region" description="Helical" evidence="7">
    <location>
        <begin position="216"/>
        <end position="236"/>
    </location>
</feature>
<evidence type="ECO:0000256" key="1">
    <source>
        <dbReference type="ARBA" id="ARBA00004651"/>
    </source>
</evidence>
<dbReference type="RefSeq" id="WP_018303403.1">
    <property type="nucleotide sequence ID" value="NZ_KB902297.1"/>
</dbReference>
<organism evidence="9 10">
    <name type="scientific">Wenxinia marina DSM 24838</name>
    <dbReference type="NCBI Taxonomy" id="1123501"/>
    <lineage>
        <taxon>Bacteria</taxon>
        <taxon>Pseudomonadati</taxon>
        <taxon>Pseudomonadota</taxon>
        <taxon>Alphaproteobacteria</taxon>
        <taxon>Rhodobacterales</taxon>
        <taxon>Roseobacteraceae</taxon>
        <taxon>Wenxinia</taxon>
    </lineage>
</organism>
<keyword evidence="10" id="KW-1185">Reference proteome</keyword>
<dbReference type="AlphaFoldDB" id="A0A0D0Q385"/>
<name>A0A0D0Q385_9RHOB</name>
<evidence type="ECO:0000256" key="3">
    <source>
        <dbReference type="ARBA" id="ARBA00022475"/>
    </source>
</evidence>
<evidence type="ECO:0000313" key="10">
    <source>
        <dbReference type="Proteomes" id="UP000035100"/>
    </source>
</evidence>
<keyword evidence="2 7" id="KW-0813">Transport</keyword>
<feature type="transmembrane region" description="Helical" evidence="7">
    <location>
        <begin position="7"/>
        <end position="28"/>
    </location>
</feature>
<evidence type="ECO:0000313" key="9">
    <source>
        <dbReference type="EMBL" id="KIQ69014.1"/>
    </source>
</evidence>
<dbReference type="SUPFAM" id="SSF161098">
    <property type="entry name" value="MetI-like"/>
    <property type="match status" value="1"/>
</dbReference>
<feature type="transmembrane region" description="Helical" evidence="7">
    <location>
        <begin position="106"/>
        <end position="126"/>
    </location>
</feature>
<keyword evidence="3" id="KW-1003">Cell membrane</keyword>
<dbReference type="CDD" id="cd06261">
    <property type="entry name" value="TM_PBP2"/>
    <property type="match status" value="1"/>
</dbReference>
<feature type="transmembrane region" description="Helical" evidence="7">
    <location>
        <begin position="160"/>
        <end position="185"/>
    </location>
</feature>
<sequence length="299" mass="33603">MNEKNIFCYLMVAPALLVTALLGIYPMLASMVMSFQSYDLLAGQRDTIEWVGFENYRTILADDRFLQTISQTVIFTILAVGIVVSMGLFLAQVVNAKFRGRAVVRTLIFSPWFVPPVVASAIWMWLLQTERSPINAVLRDLGWTSGNIRFLTDPETWGPFSIPMMSVVAVRVWNGLPFVIIFLLAGLQSIPKSLYEAADMDGAGILQKFRHVTLPMLRPVLMVLLALLFMNGFGHFEMNYIMTQGGPRNLTNVLAVWSYQEGFAFFRFDNAAAASGIILAMTSVICAIYLRLQYKDDLR</sequence>
<dbReference type="GO" id="GO:0055085">
    <property type="term" value="P:transmembrane transport"/>
    <property type="evidence" value="ECO:0007669"/>
    <property type="project" value="InterPro"/>
</dbReference>
<accession>A0A0D0Q385</accession>
<evidence type="ECO:0000256" key="5">
    <source>
        <dbReference type="ARBA" id="ARBA00022989"/>
    </source>
</evidence>
<dbReference type="Pfam" id="PF00528">
    <property type="entry name" value="BPD_transp_1"/>
    <property type="match status" value="1"/>
</dbReference>
<dbReference type="GO" id="GO:0005886">
    <property type="term" value="C:plasma membrane"/>
    <property type="evidence" value="ECO:0007669"/>
    <property type="project" value="UniProtKB-SubCell"/>
</dbReference>
<dbReference type="InterPro" id="IPR035906">
    <property type="entry name" value="MetI-like_sf"/>
</dbReference>
<comment type="subcellular location">
    <subcellularLocation>
        <location evidence="1 7">Cell membrane</location>
        <topology evidence="1 7">Multi-pass membrane protein</topology>
    </subcellularLocation>
</comment>
<comment type="caution">
    <text evidence="9">The sequence shown here is derived from an EMBL/GenBank/DDBJ whole genome shotgun (WGS) entry which is preliminary data.</text>
</comment>
<feature type="domain" description="ABC transmembrane type-1" evidence="8">
    <location>
        <begin position="69"/>
        <end position="289"/>
    </location>
</feature>
<keyword evidence="6 7" id="KW-0472">Membrane</keyword>
<gene>
    <name evidence="9" type="ORF">Wenmar_02411</name>
</gene>
<dbReference type="PANTHER" id="PTHR43005">
    <property type="entry name" value="BLR7065 PROTEIN"/>
    <property type="match status" value="1"/>
</dbReference>
<feature type="transmembrane region" description="Helical" evidence="7">
    <location>
        <begin position="73"/>
        <end position="94"/>
    </location>
</feature>
<evidence type="ECO:0000256" key="2">
    <source>
        <dbReference type="ARBA" id="ARBA00022448"/>
    </source>
</evidence>
<proteinExistence type="inferred from homology"/>
<evidence type="ECO:0000256" key="6">
    <source>
        <dbReference type="ARBA" id="ARBA00023136"/>
    </source>
</evidence>
<protein>
    <submittedName>
        <fullName evidence="9">Carbohydrate ABC transporter membrane protein 1, CUT1 family</fullName>
    </submittedName>
</protein>
<keyword evidence="5 7" id="KW-1133">Transmembrane helix</keyword>